<evidence type="ECO:0000313" key="2">
    <source>
        <dbReference type="EMBL" id="KAK8839376.1"/>
    </source>
</evidence>
<dbReference type="SMART" id="SM00220">
    <property type="entry name" value="S_TKc"/>
    <property type="match status" value="1"/>
</dbReference>
<dbReference type="Pfam" id="PF00069">
    <property type="entry name" value="Pkinase"/>
    <property type="match status" value="1"/>
</dbReference>
<name>A0ABR2H0J0_9EUKA</name>
<keyword evidence="3" id="KW-1185">Reference proteome</keyword>
<feature type="domain" description="Protein kinase" evidence="1">
    <location>
        <begin position="21"/>
        <end position="277"/>
    </location>
</feature>
<organism evidence="2 3">
    <name type="scientific">Tritrichomonas musculus</name>
    <dbReference type="NCBI Taxonomy" id="1915356"/>
    <lineage>
        <taxon>Eukaryota</taxon>
        <taxon>Metamonada</taxon>
        <taxon>Parabasalia</taxon>
        <taxon>Tritrichomonadida</taxon>
        <taxon>Tritrichomonadidae</taxon>
        <taxon>Tritrichomonas</taxon>
    </lineage>
</organism>
<reference evidence="2 3" key="1">
    <citation type="submission" date="2024-04" db="EMBL/GenBank/DDBJ databases">
        <title>Tritrichomonas musculus Genome.</title>
        <authorList>
            <person name="Alves-Ferreira E."/>
            <person name="Grigg M."/>
            <person name="Lorenzi H."/>
            <person name="Galac M."/>
        </authorList>
    </citation>
    <scope>NUCLEOTIDE SEQUENCE [LARGE SCALE GENOMIC DNA]</scope>
    <source>
        <strain evidence="2 3">EAF2021</strain>
    </source>
</reference>
<dbReference type="InterPro" id="IPR008271">
    <property type="entry name" value="Ser/Thr_kinase_AS"/>
</dbReference>
<dbReference type="Proteomes" id="UP001470230">
    <property type="component" value="Unassembled WGS sequence"/>
</dbReference>
<dbReference type="InterPro" id="IPR000719">
    <property type="entry name" value="Prot_kinase_dom"/>
</dbReference>
<sequence>MIQTSTQDGYPIVIPISFHGYNLVQYLGCGSTSVVFLIEDENSHELYSAKILAKADIENKNIEISIKNEVQILQSVSHPNIIKVQDFFIIKNQYEQEYYVIIMEYCQNGDLLSYATKHGFTNDSEKKRIIKGFLGAIEYLHNNGISHGDIKTENILLDSNFQPKLCDFGFCKMNRIAGDESKNGTLYYAAPELFVTGSFDTIKADIYAIGITLYALSELQFPFISGNQTFIIQQIMSGCLSIRSGIDEKLLRLVQKCTSMNPQYRPSIEEILNDEYFNCQVDNCQNNFNNQFIGYQIVYANFY</sequence>
<dbReference type="PROSITE" id="PS00108">
    <property type="entry name" value="PROTEIN_KINASE_ST"/>
    <property type="match status" value="1"/>
</dbReference>
<dbReference type="Gene3D" id="1.10.510.10">
    <property type="entry name" value="Transferase(Phosphotransferase) domain 1"/>
    <property type="match status" value="1"/>
</dbReference>
<evidence type="ECO:0000313" key="3">
    <source>
        <dbReference type="Proteomes" id="UP001470230"/>
    </source>
</evidence>
<dbReference type="PANTHER" id="PTHR24362">
    <property type="entry name" value="SERINE/THREONINE-PROTEIN KINASE NEK"/>
    <property type="match status" value="1"/>
</dbReference>
<accession>A0ABR2H0J0</accession>
<proteinExistence type="predicted"/>
<gene>
    <name evidence="2" type="ORF">M9Y10_032312</name>
</gene>
<evidence type="ECO:0000259" key="1">
    <source>
        <dbReference type="PROSITE" id="PS50011"/>
    </source>
</evidence>
<dbReference type="PROSITE" id="PS50011">
    <property type="entry name" value="PROTEIN_KINASE_DOM"/>
    <property type="match status" value="1"/>
</dbReference>
<comment type="caution">
    <text evidence="2">The sequence shown here is derived from an EMBL/GenBank/DDBJ whole genome shotgun (WGS) entry which is preliminary data.</text>
</comment>
<dbReference type="PANTHER" id="PTHR24362:SF309">
    <property type="entry name" value="PROTEIN KINASE DOMAIN-CONTAINING PROTEIN"/>
    <property type="match status" value="1"/>
</dbReference>
<dbReference type="InterPro" id="IPR011009">
    <property type="entry name" value="Kinase-like_dom_sf"/>
</dbReference>
<protein>
    <recommendedName>
        <fullName evidence="1">Protein kinase domain-containing protein</fullName>
    </recommendedName>
</protein>
<dbReference type="SUPFAM" id="SSF56112">
    <property type="entry name" value="Protein kinase-like (PK-like)"/>
    <property type="match status" value="1"/>
</dbReference>
<dbReference type="EMBL" id="JAPFFF010000052">
    <property type="protein sequence ID" value="KAK8839376.1"/>
    <property type="molecule type" value="Genomic_DNA"/>
</dbReference>